<dbReference type="Proteomes" id="UP000019102">
    <property type="component" value="Unassembled WGS sequence"/>
</dbReference>
<dbReference type="EMBL" id="BAVS01000005">
    <property type="protein sequence ID" value="GAE92467.1"/>
    <property type="molecule type" value="Genomic_DNA"/>
</dbReference>
<keyword evidence="1" id="KW-1133">Transmembrane helix</keyword>
<name>W4VGZ2_9BACI</name>
<reference evidence="2 3" key="1">
    <citation type="journal article" date="2014" name="Genome Announc.">
        <title>Draft Genome Sequence of the Boron-Tolerant and Moderately Halotolerant Bacterium Gracilibacillus boraciitolerans JCM 21714T.</title>
        <authorList>
            <person name="Ahmed I."/>
            <person name="Oshima K."/>
            <person name="Suda W."/>
            <person name="Kitamura K."/>
            <person name="Iida T."/>
            <person name="Ohmori Y."/>
            <person name="Fujiwara T."/>
            <person name="Hattori M."/>
            <person name="Ohkuma M."/>
        </authorList>
    </citation>
    <scope>NUCLEOTIDE SEQUENCE [LARGE SCALE GENOMIC DNA]</scope>
    <source>
        <strain evidence="2 3">JCM 21714</strain>
    </source>
</reference>
<protein>
    <recommendedName>
        <fullName evidence="4">RND multidrug efflux transporter</fullName>
    </recommendedName>
</protein>
<comment type="caution">
    <text evidence="2">The sequence shown here is derived from an EMBL/GenBank/DDBJ whole genome shotgun (WGS) entry which is preliminary data.</text>
</comment>
<feature type="transmembrane region" description="Helical" evidence="1">
    <location>
        <begin position="6"/>
        <end position="31"/>
    </location>
</feature>
<keyword evidence="1" id="KW-0472">Membrane</keyword>
<keyword evidence="3" id="KW-1185">Reference proteome</keyword>
<dbReference type="AlphaFoldDB" id="W4VGZ2"/>
<dbReference type="STRING" id="1298598.JCM21714_1471"/>
<sequence>MQQPMAITVIFGLATSSIFTLVLIPVIYTYFDNLSERVKGWFGRKEKKEA</sequence>
<evidence type="ECO:0000313" key="2">
    <source>
        <dbReference type="EMBL" id="GAE92467.1"/>
    </source>
</evidence>
<organism evidence="2 3">
    <name type="scientific">Gracilibacillus boraciitolerans JCM 21714</name>
    <dbReference type="NCBI Taxonomy" id="1298598"/>
    <lineage>
        <taxon>Bacteria</taxon>
        <taxon>Bacillati</taxon>
        <taxon>Bacillota</taxon>
        <taxon>Bacilli</taxon>
        <taxon>Bacillales</taxon>
        <taxon>Bacillaceae</taxon>
        <taxon>Gracilibacillus</taxon>
    </lineage>
</organism>
<accession>W4VGZ2</accession>
<evidence type="ECO:0000313" key="3">
    <source>
        <dbReference type="Proteomes" id="UP000019102"/>
    </source>
</evidence>
<proteinExistence type="predicted"/>
<gene>
    <name evidence="2" type="ORF">JCM21714_1471</name>
</gene>
<dbReference type="eggNOG" id="COG0841">
    <property type="taxonomic scope" value="Bacteria"/>
</dbReference>
<dbReference type="SUPFAM" id="SSF82866">
    <property type="entry name" value="Multidrug efflux transporter AcrB transmembrane domain"/>
    <property type="match status" value="1"/>
</dbReference>
<keyword evidence="1" id="KW-0812">Transmembrane</keyword>
<evidence type="ECO:0008006" key="4">
    <source>
        <dbReference type="Google" id="ProtNLM"/>
    </source>
</evidence>
<evidence type="ECO:0000256" key="1">
    <source>
        <dbReference type="SAM" id="Phobius"/>
    </source>
</evidence>
<dbReference type="Gene3D" id="1.20.1640.10">
    <property type="entry name" value="Multidrug efflux transporter AcrB transmembrane domain"/>
    <property type="match status" value="1"/>
</dbReference>